<dbReference type="Pfam" id="PF05340">
    <property type="entry name" value="DUF740"/>
    <property type="match status" value="1"/>
</dbReference>
<dbReference type="EMBL" id="JABTTQ020001882">
    <property type="protein sequence ID" value="KAK6127434.1"/>
    <property type="molecule type" value="Genomic_DNA"/>
</dbReference>
<protein>
    <submittedName>
        <fullName evidence="2">Uncharacterized protein</fullName>
    </submittedName>
</protein>
<evidence type="ECO:0000313" key="3">
    <source>
        <dbReference type="Proteomes" id="UP001318860"/>
    </source>
</evidence>
<accession>A0ABR0UXJ5</accession>
<feature type="region of interest" description="Disordered" evidence="1">
    <location>
        <begin position="1"/>
        <end position="37"/>
    </location>
</feature>
<dbReference type="InterPro" id="IPR008004">
    <property type="entry name" value="OCTOPUS-like"/>
</dbReference>
<feature type="compositionally biased region" description="Polar residues" evidence="1">
    <location>
        <begin position="1"/>
        <end position="14"/>
    </location>
</feature>
<proteinExistence type="predicted"/>
<organism evidence="2 3">
    <name type="scientific">Rehmannia glutinosa</name>
    <name type="common">Chinese foxglove</name>
    <dbReference type="NCBI Taxonomy" id="99300"/>
    <lineage>
        <taxon>Eukaryota</taxon>
        <taxon>Viridiplantae</taxon>
        <taxon>Streptophyta</taxon>
        <taxon>Embryophyta</taxon>
        <taxon>Tracheophyta</taxon>
        <taxon>Spermatophyta</taxon>
        <taxon>Magnoliopsida</taxon>
        <taxon>eudicotyledons</taxon>
        <taxon>Gunneridae</taxon>
        <taxon>Pentapetalae</taxon>
        <taxon>asterids</taxon>
        <taxon>lamiids</taxon>
        <taxon>Lamiales</taxon>
        <taxon>Orobanchaceae</taxon>
        <taxon>Rehmannieae</taxon>
        <taxon>Rehmannia</taxon>
    </lineage>
</organism>
<reference evidence="2 3" key="1">
    <citation type="journal article" date="2021" name="Comput. Struct. Biotechnol. J.">
        <title>De novo genome assembly of the potent medicinal plant Rehmannia glutinosa using nanopore technology.</title>
        <authorList>
            <person name="Ma L."/>
            <person name="Dong C."/>
            <person name="Song C."/>
            <person name="Wang X."/>
            <person name="Zheng X."/>
            <person name="Niu Y."/>
            <person name="Chen S."/>
            <person name="Feng W."/>
        </authorList>
    </citation>
    <scope>NUCLEOTIDE SEQUENCE [LARGE SCALE GENOMIC DNA]</scope>
    <source>
        <strain evidence="2">DH-2019</strain>
    </source>
</reference>
<dbReference type="Proteomes" id="UP001318860">
    <property type="component" value="Unassembled WGS sequence"/>
</dbReference>
<evidence type="ECO:0000256" key="1">
    <source>
        <dbReference type="SAM" id="MobiDB-lite"/>
    </source>
</evidence>
<gene>
    <name evidence="2" type="ORF">DH2020_038823</name>
</gene>
<dbReference type="PANTHER" id="PTHR34046">
    <property type="entry name" value="OS06G0218800 PROTEIN"/>
    <property type="match status" value="1"/>
</dbReference>
<comment type="caution">
    <text evidence="2">The sequence shown here is derived from an EMBL/GenBank/DDBJ whole genome shotgun (WGS) entry which is preliminary data.</text>
</comment>
<keyword evidence="3" id="KW-1185">Reference proteome</keyword>
<sequence length="181" mass="20723">MESWKQKTNYNQKPSLIRSKLANEPCKKHPKHTQSPGVCSICLSEKLSKLSNTNNKKSGKSQFSSYSSSYLSSMSSSYDASYNSSPNIKSNMRVFRKNDTISSGQEMFMKKSRSMANFALQRRKEEEKKVETKRGFWSKLLPRKNKKNYVNEAQNNGSCSFACILHKYDISRNVVIYGLEA</sequence>
<dbReference type="PANTHER" id="PTHR34046:SF7">
    <property type="entry name" value="DUF740 FAMILY PROTEIN"/>
    <property type="match status" value="1"/>
</dbReference>
<evidence type="ECO:0000313" key="2">
    <source>
        <dbReference type="EMBL" id="KAK6127434.1"/>
    </source>
</evidence>
<name>A0ABR0UXJ5_REHGL</name>